<keyword evidence="2" id="KW-1185">Reference proteome</keyword>
<dbReference type="Pfam" id="PF11617">
    <property type="entry name" value="Cu-binding_MopE"/>
    <property type="match status" value="1"/>
</dbReference>
<name>A0ABX7PBV4_9BACT</name>
<dbReference type="Proteomes" id="UP000662747">
    <property type="component" value="Chromosome"/>
</dbReference>
<dbReference type="PROSITE" id="PS51257">
    <property type="entry name" value="PROKAR_LIPOPROTEIN"/>
    <property type="match status" value="1"/>
</dbReference>
<dbReference type="InterPro" id="IPR021655">
    <property type="entry name" value="Put_metal-bd"/>
</dbReference>
<evidence type="ECO:0000313" key="2">
    <source>
        <dbReference type="Proteomes" id="UP000662747"/>
    </source>
</evidence>
<sequence length="268" mass="27515">MIRTALVVLLLGTSCTVPSLEELHCDGSDPLDADDVAGGKADAVLQASSGGCTGVKVTVAYDGFKPGCVRVLARSGNSGREISTDVTGNALKGGPTGGQIIVAAVLPGDWDSTRVEAQAFERTCTGNPVVTNTQQLSTTRGQTMATSVQLSAKDDDLDGYVSTLSGGTDCNDQRPSVHPDAEELCNDLDDNCNGQSDTVELRLGQACTEGPSCEGTRACGSDMKVVCNVPNAIQAYPDVDRDGHGDKNASAQSFCGNVPTGFVTAPPG</sequence>
<gene>
    <name evidence="1" type="ORF">JY651_24715</name>
</gene>
<protein>
    <submittedName>
        <fullName evidence="1">Metal-binding motif-containing protein</fullName>
    </submittedName>
</protein>
<proteinExistence type="predicted"/>
<dbReference type="RefSeq" id="WP_206729420.1">
    <property type="nucleotide sequence ID" value="NZ_CP071090.1"/>
</dbReference>
<accession>A0ABX7PBV4</accession>
<organism evidence="1 2">
    <name type="scientific">Pyxidicoccus parkwayensis</name>
    <dbReference type="NCBI Taxonomy" id="2813578"/>
    <lineage>
        <taxon>Bacteria</taxon>
        <taxon>Pseudomonadati</taxon>
        <taxon>Myxococcota</taxon>
        <taxon>Myxococcia</taxon>
        <taxon>Myxococcales</taxon>
        <taxon>Cystobacterineae</taxon>
        <taxon>Myxococcaceae</taxon>
        <taxon>Pyxidicoccus</taxon>
    </lineage>
</organism>
<reference evidence="1 2" key="1">
    <citation type="submission" date="2021-02" db="EMBL/GenBank/DDBJ databases">
        <title>De Novo genome assembly of isolated myxobacteria.</title>
        <authorList>
            <person name="Stevens D.C."/>
        </authorList>
    </citation>
    <scope>NUCLEOTIDE SEQUENCE [LARGE SCALE GENOMIC DNA]</scope>
    <source>
        <strain evidence="2">SCPEA02</strain>
    </source>
</reference>
<dbReference type="EMBL" id="CP071090">
    <property type="protein sequence ID" value="QSQ27906.1"/>
    <property type="molecule type" value="Genomic_DNA"/>
</dbReference>
<evidence type="ECO:0000313" key="1">
    <source>
        <dbReference type="EMBL" id="QSQ27906.1"/>
    </source>
</evidence>